<gene>
    <name evidence="5" type="ORF">SAMN04488050_11548</name>
</gene>
<dbReference type="OrthoDB" id="9768183at2"/>
<dbReference type="AlphaFoldDB" id="A0A1I6W6C6"/>
<dbReference type="Gene3D" id="3.40.190.10">
    <property type="entry name" value="Periplasmic binding protein-like II"/>
    <property type="match status" value="2"/>
</dbReference>
<evidence type="ECO:0000313" key="6">
    <source>
        <dbReference type="Proteomes" id="UP000199392"/>
    </source>
</evidence>
<dbReference type="SMART" id="SM00079">
    <property type="entry name" value="PBPe"/>
    <property type="match status" value="1"/>
</dbReference>
<evidence type="ECO:0000259" key="4">
    <source>
        <dbReference type="SMART" id="SM00079"/>
    </source>
</evidence>
<evidence type="ECO:0000313" key="5">
    <source>
        <dbReference type="EMBL" id="SFT21271.1"/>
    </source>
</evidence>
<dbReference type="SUPFAM" id="SSF53850">
    <property type="entry name" value="Periplasmic binding protein-like II"/>
    <property type="match status" value="1"/>
</dbReference>
<dbReference type="PANTHER" id="PTHR35936:SF35">
    <property type="entry name" value="L-CYSTINE-BINDING PROTEIN TCYJ"/>
    <property type="match status" value="1"/>
</dbReference>
<dbReference type="Pfam" id="PF00497">
    <property type="entry name" value="SBP_bac_3"/>
    <property type="match status" value="1"/>
</dbReference>
<dbReference type="RefSeq" id="WP_092430327.1">
    <property type="nucleotide sequence ID" value="NZ_FNCL01000018.1"/>
</dbReference>
<dbReference type="GO" id="GO:0015276">
    <property type="term" value="F:ligand-gated monoatomic ion channel activity"/>
    <property type="evidence" value="ECO:0007669"/>
    <property type="project" value="InterPro"/>
</dbReference>
<organism evidence="5 6">
    <name type="scientific">Alloyangia pacifica</name>
    <dbReference type="NCBI Taxonomy" id="311180"/>
    <lineage>
        <taxon>Bacteria</taxon>
        <taxon>Pseudomonadati</taxon>
        <taxon>Pseudomonadota</taxon>
        <taxon>Alphaproteobacteria</taxon>
        <taxon>Rhodobacterales</taxon>
        <taxon>Roseobacteraceae</taxon>
        <taxon>Alloyangia</taxon>
    </lineage>
</organism>
<feature type="domain" description="Ionotropic glutamate receptor C-terminal" evidence="4">
    <location>
        <begin position="40"/>
        <end position="260"/>
    </location>
</feature>
<dbReference type="SMART" id="SM00062">
    <property type="entry name" value="PBPb"/>
    <property type="match status" value="1"/>
</dbReference>
<dbReference type="InterPro" id="IPR001638">
    <property type="entry name" value="Solute-binding_3/MltF_N"/>
</dbReference>
<evidence type="ECO:0000256" key="1">
    <source>
        <dbReference type="ARBA" id="ARBA00022729"/>
    </source>
</evidence>
<dbReference type="InterPro" id="IPR001320">
    <property type="entry name" value="Iontro_rcpt_C"/>
</dbReference>
<feature type="signal peptide" evidence="2">
    <location>
        <begin position="1"/>
        <end position="28"/>
    </location>
</feature>
<feature type="domain" description="Solute-binding protein family 3/N-terminal" evidence="3">
    <location>
        <begin position="40"/>
        <end position="261"/>
    </location>
</feature>
<dbReference type="CDD" id="cd13530">
    <property type="entry name" value="PBP2_peptides_like"/>
    <property type="match status" value="1"/>
</dbReference>
<dbReference type="GO" id="GO:0016020">
    <property type="term" value="C:membrane"/>
    <property type="evidence" value="ECO:0007669"/>
    <property type="project" value="InterPro"/>
</dbReference>
<sequence length="272" mass="29106">MSISLLDRAKAPLTGLLVALAAAGAVQAQDNPYNLLDADTVSVGSLGDAKPYAFTTAAGEFTGFDVEFLRNVLGRLGFEEDQILFTGQEFAALLPSVSNGRFDIAAAAIGITEQREEVVDFSDGYLAGYLSVLSGEEAITDDPASLAGKRLGVVQGTLQEMYAKKTFTDTDIVQFPDNNTGVAALNNGTIDAHFLDYEAAKTYGERYDLDIKVNIPSFDAPAGFAVKPGNDALRNALNEALHAAMEDGTWRDLYEKWFPGSPMPKQYLPSGS</sequence>
<accession>A0A1I6W6C6</accession>
<feature type="chain" id="PRO_5011676943" evidence="2">
    <location>
        <begin position="29"/>
        <end position="272"/>
    </location>
</feature>
<keyword evidence="6" id="KW-1185">Reference proteome</keyword>
<evidence type="ECO:0000259" key="3">
    <source>
        <dbReference type="SMART" id="SM00062"/>
    </source>
</evidence>
<dbReference type="EMBL" id="FOZW01000015">
    <property type="protein sequence ID" value="SFT21271.1"/>
    <property type="molecule type" value="Genomic_DNA"/>
</dbReference>
<evidence type="ECO:0000256" key="2">
    <source>
        <dbReference type="SAM" id="SignalP"/>
    </source>
</evidence>
<reference evidence="6" key="1">
    <citation type="submission" date="2016-10" db="EMBL/GenBank/DDBJ databases">
        <authorList>
            <person name="Varghese N."/>
            <person name="Submissions S."/>
        </authorList>
    </citation>
    <scope>NUCLEOTIDE SEQUENCE [LARGE SCALE GENOMIC DNA]</scope>
    <source>
        <strain evidence="6">DSM 26894</strain>
    </source>
</reference>
<dbReference type="STRING" id="311180.SAMN04488050_11548"/>
<name>A0A1I6W6C6_9RHOB</name>
<protein>
    <submittedName>
        <fullName evidence="5">Polar amino acid transport system substrate-binding protein</fullName>
    </submittedName>
</protein>
<dbReference type="Proteomes" id="UP000199392">
    <property type="component" value="Unassembled WGS sequence"/>
</dbReference>
<dbReference type="PANTHER" id="PTHR35936">
    <property type="entry name" value="MEMBRANE-BOUND LYTIC MUREIN TRANSGLYCOSYLASE F"/>
    <property type="match status" value="1"/>
</dbReference>
<keyword evidence="1 2" id="KW-0732">Signal</keyword>
<proteinExistence type="predicted"/>